<dbReference type="Pfam" id="PF01442">
    <property type="entry name" value="Apolipoprotein"/>
    <property type="match status" value="2"/>
</dbReference>
<evidence type="ECO:0000256" key="2">
    <source>
        <dbReference type="ARBA" id="ARBA00008788"/>
    </source>
</evidence>
<dbReference type="Gene3D" id="1.20.5.1230">
    <property type="entry name" value="Apolipoprotein A-I"/>
    <property type="match status" value="1"/>
</dbReference>
<dbReference type="EMBL" id="JBBPFD010000021">
    <property type="protein sequence ID" value="KAK7883139.1"/>
    <property type="molecule type" value="Genomic_DNA"/>
</dbReference>
<dbReference type="GO" id="GO:0008289">
    <property type="term" value="F:lipid binding"/>
    <property type="evidence" value="ECO:0007669"/>
    <property type="project" value="InterPro"/>
</dbReference>
<dbReference type="GO" id="GO:0006869">
    <property type="term" value="P:lipid transport"/>
    <property type="evidence" value="ECO:0007669"/>
    <property type="project" value="InterPro"/>
</dbReference>
<dbReference type="PANTHER" id="PTHR18976:SF34">
    <property type="entry name" value="LIPID-BINDING PROTEIN"/>
    <property type="match status" value="1"/>
</dbReference>
<protein>
    <submittedName>
        <fullName evidence="4">Uncharacterized protein</fullName>
    </submittedName>
</protein>
<dbReference type="InterPro" id="IPR000074">
    <property type="entry name" value="ApoA_E"/>
</dbReference>
<organism evidence="4 5">
    <name type="scientific">Mugilogobius chulae</name>
    <name type="common">yellowstripe goby</name>
    <dbReference type="NCBI Taxonomy" id="88201"/>
    <lineage>
        <taxon>Eukaryota</taxon>
        <taxon>Metazoa</taxon>
        <taxon>Chordata</taxon>
        <taxon>Craniata</taxon>
        <taxon>Vertebrata</taxon>
        <taxon>Euteleostomi</taxon>
        <taxon>Actinopterygii</taxon>
        <taxon>Neopterygii</taxon>
        <taxon>Teleostei</taxon>
        <taxon>Neoteleostei</taxon>
        <taxon>Acanthomorphata</taxon>
        <taxon>Gobiaria</taxon>
        <taxon>Gobiiformes</taxon>
        <taxon>Gobioidei</taxon>
        <taxon>Gobiidae</taxon>
        <taxon>Gobionellinae</taxon>
        <taxon>Mugilogobius</taxon>
    </lineage>
</organism>
<dbReference type="InterPro" id="IPR050163">
    <property type="entry name" value="Apolipoprotein_A1/A4/E"/>
</dbReference>
<dbReference type="SUPFAM" id="SSF58113">
    <property type="entry name" value="Apolipoprotein A-I"/>
    <property type="match status" value="2"/>
</dbReference>
<evidence type="ECO:0000256" key="1">
    <source>
        <dbReference type="ARBA" id="ARBA00004613"/>
    </source>
</evidence>
<sequence>MGKMLGKIVVNVEETKSKLLPIIDKVHEKVMENSYVQKYMEQIKQGYNSEVIEAKFDERDSIEVEVQLPLLSPPFAPSCRLLDTSHQPQVPQFRQRGPPGKESLKERRLATTIVMKFVALVLLFAVGCQAIEIPDFETLCSFARSLMVSQLDSIKYTVEDIAEHVKDGRIKLSIMSRINSVYLGIILLQARFAPFTDSATAAIDYNTMPLRTAINHELNTLWNEVDIFVFDLNIVLNRHLREYQAVLRPFMEEQRAEVEAFEAKLQHVTGQMLEKIVRNMEEVKRLLVPIIDRIYEEALGIPGLHEYVAKIKQAYEAARDPSRLRQSSVDEVTEKLSPHMSNVLTNFEEMMETNIMKLVALALILAIAGCQALSLQNDVQPQLDIVYSFMDWFLDKIKAGVDNIAERLEDEAIRNVILSYARSVHDQIIQLQMQMVRIVQGAMATIDNATIELRSSLKALITELEPMRVQLNIVINRHIDEYKALLLPIIYEYHAKQKADLEAWKVKLQPVMVRLHRKIEGHMEETLAKLVPIYAKVYDKVVERFNQVNSKVDLYLHEYQYQIRHYYHQVRAINFDEKNAVAAGDLDFGQRSYIRKTRKTSNHLSGS</sequence>
<reference evidence="5" key="1">
    <citation type="submission" date="2024-04" db="EMBL/GenBank/DDBJ databases">
        <title>Salinicola lusitanus LLJ914,a marine bacterium isolated from the Okinawa Trough.</title>
        <authorList>
            <person name="Li J."/>
        </authorList>
    </citation>
    <scope>NUCLEOTIDE SEQUENCE [LARGE SCALE GENOMIC DNA]</scope>
</reference>
<keyword evidence="5" id="KW-1185">Reference proteome</keyword>
<dbReference type="AlphaFoldDB" id="A0AAW0MV17"/>
<comment type="caution">
    <text evidence="4">The sequence shown here is derived from an EMBL/GenBank/DDBJ whole genome shotgun (WGS) entry which is preliminary data.</text>
</comment>
<dbReference type="GO" id="GO:0042157">
    <property type="term" value="P:lipoprotein metabolic process"/>
    <property type="evidence" value="ECO:0007669"/>
    <property type="project" value="InterPro"/>
</dbReference>
<name>A0AAW0MV17_9GOBI</name>
<dbReference type="PANTHER" id="PTHR18976">
    <property type="entry name" value="APOLIPOPROTEIN"/>
    <property type="match status" value="1"/>
</dbReference>
<comment type="subcellular location">
    <subcellularLocation>
        <location evidence="1">Secreted</location>
    </subcellularLocation>
</comment>
<proteinExistence type="inferred from homology"/>
<evidence type="ECO:0000313" key="4">
    <source>
        <dbReference type="EMBL" id="KAK7883139.1"/>
    </source>
</evidence>
<dbReference type="GO" id="GO:0005576">
    <property type="term" value="C:extracellular region"/>
    <property type="evidence" value="ECO:0007669"/>
    <property type="project" value="UniProtKB-SubCell"/>
</dbReference>
<dbReference type="Proteomes" id="UP001460270">
    <property type="component" value="Unassembled WGS sequence"/>
</dbReference>
<evidence type="ECO:0000256" key="3">
    <source>
        <dbReference type="ARBA" id="ARBA00022525"/>
    </source>
</evidence>
<gene>
    <name evidence="4" type="ORF">WMY93_029313</name>
</gene>
<comment type="similarity">
    <text evidence="2">Belongs to the apolipoprotein A1/A4/E family.</text>
</comment>
<accession>A0AAW0MV17</accession>
<dbReference type="Gene3D" id="1.20.120.20">
    <property type="entry name" value="Apolipoprotein"/>
    <property type="match status" value="1"/>
</dbReference>
<keyword evidence="3" id="KW-0964">Secreted</keyword>
<evidence type="ECO:0000313" key="5">
    <source>
        <dbReference type="Proteomes" id="UP001460270"/>
    </source>
</evidence>